<dbReference type="RefSeq" id="WP_105929800.1">
    <property type="nucleotide sequence ID" value="NZ_PVNO01000005.1"/>
</dbReference>
<keyword evidence="2" id="KW-0732">Signal</keyword>
<dbReference type="Gene3D" id="2.40.160.20">
    <property type="match status" value="1"/>
</dbReference>
<dbReference type="EMBL" id="PVNO01000005">
    <property type="protein sequence ID" value="PRO70168.1"/>
    <property type="molecule type" value="Genomic_DNA"/>
</dbReference>
<accession>A0ABX5CS07</accession>
<keyword evidence="1" id="KW-0998">Cell outer membrane</keyword>
<name>A0ABX5CS07_9ALTE</name>
<dbReference type="EC" id="3.1.1.77" evidence="1"/>
<evidence type="ECO:0000313" key="4">
    <source>
        <dbReference type="Proteomes" id="UP000239539"/>
    </source>
</evidence>
<sequence>MKSILLLLFSFFFTFTANTVQARQTVSVDYMHGFDGIDGMRFAYRPLEQELVTDWLGDLKLYWEVSAVIWEYGKDDTHSTSYAASITPVFMKQVATLNNQYPVYIEAGIGASYIGDQEVAGKDIGSNYQFEDRIGIFVELDKKQHVALRYMHFSNGGFNNDNPGLDFLNLSYAYHF</sequence>
<feature type="chain" id="PRO_5046090635" description="Lipid A deacylase" evidence="2">
    <location>
        <begin position="23"/>
        <end position="176"/>
    </location>
</feature>
<comment type="caution">
    <text evidence="3">The sequence shown here is derived from an EMBL/GenBank/DDBJ whole genome shotgun (WGS) entry which is preliminary data.</text>
</comment>
<evidence type="ECO:0000256" key="2">
    <source>
        <dbReference type="SAM" id="SignalP"/>
    </source>
</evidence>
<comment type="similarity">
    <text evidence="1">Belongs to the PagL family.</text>
</comment>
<feature type="signal peptide" evidence="2">
    <location>
        <begin position="1"/>
        <end position="22"/>
    </location>
</feature>
<dbReference type="GO" id="GO:0016787">
    <property type="term" value="F:hydrolase activity"/>
    <property type="evidence" value="ECO:0007669"/>
    <property type="project" value="UniProtKB-KW"/>
</dbReference>
<gene>
    <name evidence="3" type="ORF">C6Y39_02725</name>
</gene>
<dbReference type="PIRSF" id="PIRSF029681">
    <property type="entry name" value="PagL"/>
    <property type="match status" value="1"/>
</dbReference>
<dbReference type="InterPro" id="IPR018550">
    <property type="entry name" value="Lipid-A_deacylase-rel"/>
</dbReference>
<keyword evidence="4" id="KW-1185">Reference proteome</keyword>
<comment type="subunit">
    <text evidence="1">Homodimer.</text>
</comment>
<comment type="catalytic activity">
    <reaction evidence="1">
        <text>a 3-(acyloxy)acyl derivative of bacterial toxin + H2O = a 3-hydroxyacyl derivative of bacterial toxin + a fatty acid + H(+)</text>
        <dbReference type="Rhea" id="RHEA:12032"/>
        <dbReference type="ChEBI" id="CHEBI:15377"/>
        <dbReference type="ChEBI" id="CHEBI:15378"/>
        <dbReference type="ChEBI" id="CHEBI:28868"/>
        <dbReference type="ChEBI" id="CHEBI:136853"/>
        <dbReference type="ChEBI" id="CHEBI:140675"/>
        <dbReference type="EC" id="3.1.1.77"/>
    </reaction>
</comment>
<organism evidence="3 4">
    <name type="scientific">Alteromonas gracilis</name>
    <dbReference type="NCBI Taxonomy" id="1479524"/>
    <lineage>
        <taxon>Bacteria</taxon>
        <taxon>Pseudomonadati</taxon>
        <taxon>Pseudomonadota</taxon>
        <taxon>Gammaproteobacteria</taxon>
        <taxon>Alteromonadales</taxon>
        <taxon>Alteromonadaceae</taxon>
        <taxon>Alteromonas/Salinimonas group</taxon>
        <taxon>Alteromonas</taxon>
    </lineage>
</organism>
<comment type="subcellular location">
    <subcellularLocation>
        <location evidence="1">Cell outer membrane</location>
        <topology evidence="1">Multi-pass membrane protein</topology>
    </subcellularLocation>
</comment>
<comment type="function">
    <text evidence="1">Has lipid A 3-O-deacylase activity. Hydrolyzes the ester bond at the 3 position of lipid A, a bioactive component of lipopolysaccharide (LPS), thereby releasing the primary fatty acyl moiety.</text>
</comment>
<keyword evidence="1" id="KW-0472">Membrane</keyword>
<reference evidence="4" key="1">
    <citation type="journal article" date="2020" name="Int. J. Syst. Evol. Microbiol.">
        <title>Alteromonas alba sp. nov., a marine bacterium isolated from the seawater of the West Pacific Ocean.</title>
        <authorList>
            <person name="Sun C."/>
            <person name="Wu Y.-H."/>
            <person name="Xamxidin M."/>
            <person name="Cheng H."/>
            <person name="Xu X.-W."/>
        </authorList>
    </citation>
    <scope>NUCLEOTIDE SEQUENCE [LARGE SCALE GENOMIC DNA]</scope>
    <source>
        <strain evidence="4">9a2</strain>
    </source>
</reference>
<protein>
    <recommendedName>
        <fullName evidence="1">Lipid A deacylase</fullName>
        <ecNumber evidence="1">3.1.1.77</ecNumber>
    </recommendedName>
    <alternativeName>
        <fullName evidence="1">LPS 3-O-deacylase</fullName>
    </alternativeName>
    <alternativeName>
        <fullName evidence="1">Outer membrane enzyme</fullName>
    </alternativeName>
</protein>
<dbReference type="Proteomes" id="UP000239539">
    <property type="component" value="Unassembled WGS sequence"/>
</dbReference>
<evidence type="ECO:0000256" key="1">
    <source>
        <dbReference type="PIRNR" id="PIRNR029681"/>
    </source>
</evidence>
<evidence type="ECO:0000313" key="3">
    <source>
        <dbReference type="EMBL" id="PRO70168.1"/>
    </source>
</evidence>
<proteinExistence type="inferred from homology"/>
<keyword evidence="1 3" id="KW-0378">Hydrolase</keyword>
<dbReference type="Pfam" id="PF09411">
    <property type="entry name" value="PagL"/>
    <property type="match status" value="1"/>
</dbReference>